<evidence type="ECO:0000313" key="5">
    <source>
        <dbReference type="EMBL" id="ACR14619.1"/>
    </source>
</evidence>
<keyword evidence="2" id="KW-0472">Membrane</keyword>
<feature type="compositionally biased region" description="Acidic residues" evidence="1">
    <location>
        <begin position="634"/>
        <end position="652"/>
    </location>
</feature>
<gene>
    <name evidence="5" type="ordered locus">TERTU_2734</name>
</gene>
<keyword evidence="2" id="KW-1133">Transmembrane helix</keyword>
<dbReference type="Pfam" id="PF00092">
    <property type="entry name" value="VWA"/>
    <property type="match status" value="1"/>
</dbReference>
<feature type="compositionally biased region" description="Acidic residues" evidence="1">
    <location>
        <begin position="668"/>
        <end position="712"/>
    </location>
</feature>
<organism evidence="5 6">
    <name type="scientific">Teredinibacter turnerae (strain ATCC 39867 / T7901)</name>
    <dbReference type="NCBI Taxonomy" id="377629"/>
    <lineage>
        <taxon>Bacteria</taxon>
        <taxon>Pseudomonadati</taxon>
        <taxon>Pseudomonadota</taxon>
        <taxon>Gammaproteobacteria</taxon>
        <taxon>Cellvibrionales</taxon>
        <taxon>Cellvibrionaceae</taxon>
        <taxon>Teredinibacter</taxon>
    </lineage>
</organism>
<feature type="signal peptide" evidence="3">
    <location>
        <begin position="1"/>
        <end position="43"/>
    </location>
</feature>
<dbReference type="HOGENOM" id="CLU_012610_0_0_6"/>
<reference evidence="5 6" key="1">
    <citation type="journal article" date="2009" name="PLoS ONE">
        <title>The complete genome of Teredinibacter turnerae T7901: an intracellular endosymbiont of marine wood-boring bivalves (shipworms).</title>
        <authorList>
            <person name="Yang J.C."/>
            <person name="Madupu R."/>
            <person name="Durkin A.S."/>
            <person name="Ekborg N.A."/>
            <person name="Pedamallu C.S."/>
            <person name="Hostetler J.B."/>
            <person name="Radune D."/>
            <person name="Toms B.S."/>
            <person name="Henrissat B."/>
            <person name="Coutinho P.M."/>
            <person name="Schwarz S."/>
            <person name="Field L."/>
            <person name="Trindade-Silva A.E."/>
            <person name="Soares C.A.G."/>
            <person name="Elshahawi S."/>
            <person name="Hanora A."/>
            <person name="Schmidt E.W."/>
            <person name="Haygood M.G."/>
            <person name="Posfai J."/>
            <person name="Benner J."/>
            <person name="Madinger C."/>
            <person name="Nove J."/>
            <person name="Anton B."/>
            <person name="Chaudhary K."/>
            <person name="Foster J."/>
            <person name="Holman A."/>
            <person name="Kumar S."/>
            <person name="Lessard P.A."/>
            <person name="Luyten Y.A."/>
            <person name="Slatko B."/>
            <person name="Wood N."/>
            <person name="Wu B."/>
            <person name="Teplitski M."/>
            <person name="Mougous J.D."/>
            <person name="Ward N."/>
            <person name="Eisen J.A."/>
            <person name="Badger J.H."/>
            <person name="Distel D.L."/>
        </authorList>
    </citation>
    <scope>NUCLEOTIDE SEQUENCE [LARGE SCALE GENOMIC DNA]</scope>
    <source>
        <strain evidence="6">ATCC 39867 / T7901</strain>
    </source>
</reference>
<dbReference type="KEGG" id="ttu:TERTU_2734"/>
<name>C5BMI3_TERTT</name>
<evidence type="ECO:0000259" key="4">
    <source>
        <dbReference type="PROSITE" id="PS50234"/>
    </source>
</evidence>
<dbReference type="InterPro" id="IPR036465">
    <property type="entry name" value="vWFA_dom_sf"/>
</dbReference>
<feature type="transmembrane region" description="Helical" evidence="2">
    <location>
        <begin position="589"/>
        <end position="610"/>
    </location>
</feature>
<dbReference type="PROSITE" id="PS50194">
    <property type="entry name" value="FILAMIN_REPEAT"/>
    <property type="match status" value="1"/>
</dbReference>
<protein>
    <submittedName>
        <fullName evidence="5">von Willebrand factor, type A</fullName>
    </submittedName>
</protein>
<dbReference type="PROSITE" id="PS50234">
    <property type="entry name" value="VWFA"/>
    <property type="match status" value="1"/>
</dbReference>
<evidence type="ECO:0000256" key="3">
    <source>
        <dbReference type="SAM" id="SignalP"/>
    </source>
</evidence>
<dbReference type="SUPFAM" id="SSF53300">
    <property type="entry name" value="vWA-like"/>
    <property type="match status" value="1"/>
</dbReference>
<dbReference type="Gene3D" id="3.40.50.410">
    <property type="entry name" value="von Willebrand factor, type A domain"/>
    <property type="match status" value="1"/>
</dbReference>
<dbReference type="InterPro" id="IPR002035">
    <property type="entry name" value="VWF_A"/>
</dbReference>
<proteinExistence type="predicted"/>
<keyword evidence="6" id="KW-1185">Reference proteome</keyword>
<feature type="compositionally biased region" description="Pro residues" evidence="1">
    <location>
        <begin position="548"/>
        <end position="564"/>
    </location>
</feature>
<feature type="region of interest" description="Disordered" evidence="1">
    <location>
        <begin position="545"/>
        <end position="583"/>
    </location>
</feature>
<dbReference type="InterPro" id="IPR051266">
    <property type="entry name" value="CLCR"/>
</dbReference>
<dbReference type="CDD" id="cd00198">
    <property type="entry name" value="vWFA"/>
    <property type="match status" value="1"/>
</dbReference>
<evidence type="ECO:0000256" key="1">
    <source>
        <dbReference type="SAM" id="MobiDB-lite"/>
    </source>
</evidence>
<keyword evidence="2" id="KW-0812">Transmembrane</keyword>
<dbReference type="AlphaFoldDB" id="C5BMI3"/>
<evidence type="ECO:0000256" key="2">
    <source>
        <dbReference type="SAM" id="Phobius"/>
    </source>
</evidence>
<feature type="compositionally biased region" description="Low complexity" evidence="1">
    <location>
        <begin position="573"/>
        <end position="583"/>
    </location>
</feature>
<evidence type="ECO:0000313" key="6">
    <source>
        <dbReference type="Proteomes" id="UP000009080"/>
    </source>
</evidence>
<feature type="region of interest" description="Disordered" evidence="1">
    <location>
        <begin position="629"/>
        <end position="767"/>
    </location>
</feature>
<dbReference type="SMART" id="SM00327">
    <property type="entry name" value="VWA"/>
    <property type="match status" value="1"/>
</dbReference>
<dbReference type="PANTHER" id="PTHR10579">
    <property type="entry name" value="CALCIUM-ACTIVATED CHLORIDE CHANNEL REGULATOR"/>
    <property type="match status" value="1"/>
</dbReference>
<dbReference type="InterPro" id="IPR017868">
    <property type="entry name" value="Filamin/ABP280_repeat-like"/>
</dbReference>
<dbReference type="Proteomes" id="UP000009080">
    <property type="component" value="Chromosome"/>
</dbReference>
<feature type="chain" id="PRO_5002946494" evidence="3">
    <location>
        <begin position="44"/>
        <end position="767"/>
    </location>
</feature>
<sequence length="767" mass="83995">MWRLDRCYFSAEQQHTMPNILARFRGFLSLLCVFSLLAGGAQAQAPAPADVRLVIDVSGSMKRNDPNNLRQPAVDLLVQLLPEGSRAGVWTFGKWVNMLVPHRDVTDPWRATAQAKASEINSVGLFTNIGEALEKATFEGADGGAEFRKSIILLTDGMVDIDKSPEQNKREWRRIADEVIPRLKEAGVTVHTIALSANADTNLLNKISLATGGMAEVAHSADDLMRIFLKAFDVAAPAEQVPLTDNQFVIDSSVEEFTALIFRQNADEQTQLVGPDATVYEASKSNPDVKWHRSPDYDLITVNQPLEGEWGVKADMAPDSRVTVVSNLNLRVLPLPINVMGGQVETLSLMLQEDGKTIDRPEFLSLMKIEGAMEAGNDEFDLTEFWRSPIGAENPPADGIYSQVLPAFEKSGIYQLSVIVDGKTFIRQFTHQFHVRQPFGAEVKQMTIEGKNEYVLVVNSYSQDIDIPRTQVAATIETPDGRKKIRPLNPTEADTWQAILLPEKEGKYTATVKTKGFNNAGKPFEVTLAPVDFIYAAGAGFSEEKAPFFPPEASPEPSQEPSPAPEEEGEGGDAASGDTGESAESIPPWLLYTILGLGNLVIFALGFFAFRKIMGSNDKIMEEYADEKVAAPEVEAEPEPELEEEPPMEDLEPVLSAPEPEPIPAPMEVEEQDISDDLEMPEEPQADDLDDLDAMSDPDGGAAEEAEDDDMVAEMLKAQGLDLAEDELDEAISTLIDDLDSSGDDDDGGMDSMDDMDDESDDDPDKI</sequence>
<dbReference type="EMBL" id="CP001614">
    <property type="protein sequence ID" value="ACR14619.1"/>
    <property type="molecule type" value="Genomic_DNA"/>
</dbReference>
<keyword evidence="3" id="KW-0732">Signal</keyword>
<feature type="compositionally biased region" description="Acidic residues" evidence="1">
    <location>
        <begin position="737"/>
        <end position="767"/>
    </location>
</feature>
<dbReference type="eggNOG" id="COG2304">
    <property type="taxonomic scope" value="Bacteria"/>
</dbReference>
<dbReference type="PANTHER" id="PTHR10579:SF43">
    <property type="entry name" value="ZINC FINGER (C3HC4-TYPE RING FINGER) FAMILY PROTEIN"/>
    <property type="match status" value="1"/>
</dbReference>
<accession>C5BMI3</accession>
<dbReference type="STRING" id="377629.TERTU_2734"/>
<feature type="domain" description="VWFA" evidence="4">
    <location>
        <begin position="50"/>
        <end position="241"/>
    </location>
</feature>